<dbReference type="EMBL" id="MEUB01000067">
    <property type="protein sequence ID" value="OGC18783.1"/>
    <property type="molecule type" value="Genomic_DNA"/>
</dbReference>
<dbReference type="STRING" id="1802579.A2310_01600"/>
<dbReference type="Gene3D" id="2.60.40.10">
    <property type="entry name" value="Immunoglobulins"/>
    <property type="match status" value="1"/>
</dbReference>
<evidence type="ECO:0000313" key="3">
    <source>
        <dbReference type="Proteomes" id="UP000178417"/>
    </source>
</evidence>
<sequence>MDLSKTVLKGEINMWKLKKLKWRILILFLTCLVSITSAAFAGSISFRAGYVPVGYSSSLDLSLTEGRTVYNAKGQALSTGNNVEAYWVGTNGVINDPGSPGNDDVLIPTTDNKIGNDNDTWSLFSGQDGKFYHEFDLMGGAVSSGADIYIRVWDGTTTFGESNIINVVYEEGTTPSDYSLITTEDNTGTTTLLTNGTAPTPPALGTITNNGAQSGGTPSIIITCKSSVHGRWYEFEVSTPAATNQGPFTYIYKSAKSDNLKHAADINTTGPKTSGTITLGKTDDNKWIKVRARAVNDYGASAWIESVAMQIPETPDSNNPIAVTDLTLSKNDRSITLKWSAPYDLDKYTQPIACSGYDIRVSTEAIVGEVANPFTQGQTNASNTNTWDDTPSISTYFMNELGKDFQLSTPKAYGNPESLTISNINTDGNYFFAIKAKDSGDKWSYISNVAGIQVGEAKAAAPETVTYTLSYEAGGLGINNISIPFSTPFNDPSNVTTLLDLVNFINEQAGSGEKIVYAVGWWDGQQMKPAGYEIKYDSTGAISTTGTNTAPNIAAAAITKDMPYQISVTKKVTFDITGVR</sequence>
<dbReference type="AlphaFoldDB" id="A0A1F4SGC8"/>
<gene>
    <name evidence="2" type="ORF">A2310_01600</name>
</gene>
<feature type="domain" description="Fibronectin type-III" evidence="1">
    <location>
        <begin position="320"/>
        <end position="444"/>
    </location>
</feature>
<evidence type="ECO:0000259" key="1">
    <source>
        <dbReference type="SMART" id="SM00060"/>
    </source>
</evidence>
<accession>A0A1F4SGC8</accession>
<name>A0A1F4SGC8_UNCSA</name>
<proteinExistence type="predicted"/>
<dbReference type="InterPro" id="IPR036116">
    <property type="entry name" value="FN3_sf"/>
</dbReference>
<dbReference type="InterPro" id="IPR013783">
    <property type="entry name" value="Ig-like_fold"/>
</dbReference>
<dbReference type="InterPro" id="IPR003961">
    <property type="entry name" value="FN3_dom"/>
</dbReference>
<protein>
    <recommendedName>
        <fullName evidence="1">Fibronectin type-III domain-containing protein</fullName>
    </recommendedName>
</protein>
<dbReference type="SMART" id="SM00060">
    <property type="entry name" value="FN3"/>
    <property type="match status" value="1"/>
</dbReference>
<dbReference type="SUPFAM" id="SSF49265">
    <property type="entry name" value="Fibronectin type III"/>
    <property type="match status" value="1"/>
</dbReference>
<reference evidence="2 3" key="1">
    <citation type="journal article" date="2016" name="Nat. Commun.">
        <title>Thousands of microbial genomes shed light on interconnected biogeochemical processes in an aquifer system.</title>
        <authorList>
            <person name="Anantharaman K."/>
            <person name="Brown C.T."/>
            <person name="Hug L.A."/>
            <person name="Sharon I."/>
            <person name="Castelle C.J."/>
            <person name="Probst A.J."/>
            <person name="Thomas B.C."/>
            <person name="Singh A."/>
            <person name="Wilkins M.J."/>
            <person name="Karaoz U."/>
            <person name="Brodie E.L."/>
            <person name="Williams K.H."/>
            <person name="Hubbard S.S."/>
            <person name="Banfield J.F."/>
        </authorList>
    </citation>
    <scope>NUCLEOTIDE SEQUENCE [LARGE SCALE GENOMIC DNA]</scope>
</reference>
<organism evidence="2 3">
    <name type="scientific">candidate division WOR-1 bacterium RIFOXYB2_FULL_37_13</name>
    <dbReference type="NCBI Taxonomy" id="1802579"/>
    <lineage>
        <taxon>Bacteria</taxon>
        <taxon>Bacillati</taxon>
        <taxon>Saganbacteria</taxon>
    </lineage>
</organism>
<evidence type="ECO:0000313" key="2">
    <source>
        <dbReference type="EMBL" id="OGC18783.1"/>
    </source>
</evidence>
<comment type="caution">
    <text evidence="2">The sequence shown here is derived from an EMBL/GenBank/DDBJ whole genome shotgun (WGS) entry which is preliminary data.</text>
</comment>
<dbReference type="Proteomes" id="UP000178417">
    <property type="component" value="Unassembled WGS sequence"/>
</dbReference>